<evidence type="ECO:0000313" key="4">
    <source>
        <dbReference type="Proteomes" id="UP001197247"/>
    </source>
</evidence>
<feature type="compositionally biased region" description="Low complexity" evidence="1">
    <location>
        <begin position="1"/>
        <end position="40"/>
    </location>
</feature>
<dbReference type="Proteomes" id="UP001197247">
    <property type="component" value="Unassembled WGS sequence"/>
</dbReference>
<proteinExistence type="predicted"/>
<accession>A0ABS5THF9</accession>
<dbReference type="RefSeq" id="WP_214156796.1">
    <property type="nucleotide sequence ID" value="NZ_JAHBAY010000006.1"/>
</dbReference>
<dbReference type="Pfam" id="PF00903">
    <property type="entry name" value="Glyoxalase"/>
    <property type="match status" value="1"/>
</dbReference>
<evidence type="ECO:0000313" key="3">
    <source>
        <dbReference type="EMBL" id="MBT0770507.1"/>
    </source>
</evidence>
<name>A0ABS5THF9_9ACTN</name>
<dbReference type="Gene3D" id="3.30.720.110">
    <property type="match status" value="1"/>
</dbReference>
<reference evidence="3 4" key="1">
    <citation type="submission" date="2021-05" db="EMBL/GenBank/DDBJ databases">
        <title>Kineosporia and Streptomyces sp. nov. two new marine actinobacteria isolated from Coral.</title>
        <authorList>
            <person name="Buangrab K."/>
            <person name="Sutthacheep M."/>
            <person name="Yeemin T."/>
            <person name="Harunari E."/>
            <person name="Igarashi Y."/>
            <person name="Kanchanasin P."/>
            <person name="Tanasupawat S."/>
            <person name="Phongsopitanun W."/>
        </authorList>
    </citation>
    <scope>NUCLEOTIDE SEQUENCE [LARGE SCALE GENOMIC DNA]</scope>
    <source>
        <strain evidence="3 4">J2-2</strain>
    </source>
</reference>
<evidence type="ECO:0000259" key="2">
    <source>
        <dbReference type="PROSITE" id="PS51819"/>
    </source>
</evidence>
<sequence length="170" mass="17597">MTPTPETPNSTTPTPASQNTATGNAATGNAVTGNAATGNAAPPPPTVWPTFRARDARALIAFLIEAFGFEQTVCHGEGDRVDHAELSWPPGGGVMLGSARDDGKPIQVGGFSCYVVVPGPKIAALCERARAAGATITTELMTTDYGSTDFAAQDPEGNTWYFGTYAGHPR</sequence>
<dbReference type="InterPro" id="IPR004360">
    <property type="entry name" value="Glyas_Fos-R_dOase_dom"/>
</dbReference>
<dbReference type="PANTHER" id="PTHR34109:SF1">
    <property type="entry name" value="VOC DOMAIN-CONTAINING PROTEIN"/>
    <property type="match status" value="1"/>
</dbReference>
<dbReference type="SUPFAM" id="SSF54593">
    <property type="entry name" value="Glyoxalase/Bleomycin resistance protein/Dihydroxybiphenyl dioxygenase"/>
    <property type="match status" value="1"/>
</dbReference>
<organism evidence="3 4">
    <name type="scientific">Kineosporia corallincola</name>
    <dbReference type="NCBI Taxonomy" id="2835133"/>
    <lineage>
        <taxon>Bacteria</taxon>
        <taxon>Bacillati</taxon>
        <taxon>Actinomycetota</taxon>
        <taxon>Actinomycetes</taxon>
        <taxon>Kineosporiales</taxon>
        <taxon>Kineosporiaceae</taxon>
        <taxon>Kineosporia</taxon>
    </lineage>
</organism>
<dbReference type="Gene3D" id="3.30.720.120">
    <property type="match status" value="1"/>
</dbReference>
<dbReference type="InterPro" id="IPR037523">
    <property type="entry name" value="VOC_core"/>
</dbReference>
<dbReference type="InterPro" id="IPR029068">
    <property type="entry name" value="Glyas_Bleomycin-R_OHBP_Dase"/>
</dbReference>
<gene>
    <name evidence="3" type="ORF">KIH74_16300</name>
</gene>
<dbReference type="PANTHER" id="PTHR34109">
    <property type="entry name" value="BNAUNNG04460D PROTEIN-RELATED"/>
    <property type="match status" value="1"/>
</dbReference>
<feature type="domain" description="VOC" evidence="2">
    <location>
        <begin position="45"/>
        <end position="165"/>
    </location>
</feature>
<evidence type="ECO:0000256" key="1">
    <source>
        <dbReference type="SAM" id="MobiDB-lite"/>
    </source>
</evidence>
<dbReference type="EMBL" id="JAHBAY010000006">
    <property type="protein sequence ID" value="MBT0770507.1"/>
    <property type="molecule type" value="Genomic_DNA"/>
</dbReference>
<feature type="region of interest" description="Disordered" evidence="1">
    <location>
        <begin position="1"/>
        <end position="48"/>
    </location>
</feature>
<keyword evidence="4" id="KW-1185">Reference proteome</keyword>
<dbReference type="PROSITE" id="PS51819">
    <property type="entry name" value="VOC"/>
    <property type="match status" value="1"/>
</dbReference>
<comment type="caution">
    <text evidence="3">The sequence shown here is derived from an EMBL/GenBank/DDBJ whole genome shotgun (WGS) entry which is preliminary data.</text>
</comment>
<protein>
    <recommendedName>
        <fullName evidence="2">VOC domain-containing protein</fullName>
    </recommendedName>
</protein>